<evidence type="ECO:0000256" key="1">
    <source>
        <dbReference type="SAM" id="MobiDB-lite"/>
    </source>
</evidence>
<dbReference type="Proteomes" id="UP000886998">
    <property type="component" value="Unassembled WGS sequence"/>
</dbReference>
<evidence type="ECO:0000313" key="2">
    <source>
        <dbReference type="EMBL" id="GFS65919.1"/>
    </source>
</evidence>
<organism evidence="2 3">
    <name type="scientific">Trichonephila inaurata madagascariensis</name>
    <dbReference type="NCBI Taxonomy" id="2747483"/>
    <lineage>
        <taxon>Eukaryota</taxon>
        <taxon>Metazoa</taxon>
        <taxon>Ecdysozoa</taxon>
        <taxon>Arthropoda</taxon>
        <taxon>Chelicerata</taxon>
        <taxon>Arachnida</taxon>
        <taxon>Araneae</taxon>
        <taxon>Araneomorphae</taxon>
        <taxon>Entelegynae</taxon>
        <taxon>Araneoidea</taxon>
        <taxon>Nephilidae</taxon>
        <taxon>Trichonephila</taxon>
        <taxon>Trichonephila inaurata</taxon>
    </lineage>
</organism>
<evidence type="ECO:0000313" key="3">
    <source>
        <dbReference type="Proteomes" id="UP000886998"/>
    </source>
</evidence>
<name>A0A8X6MKA3_9ARAC</name>
<accession>A0A8X6MKA3</accession>
<gene>
    <name evidence="2" type="ORF">TNIN_395771</name>
</gene>
<comment type="caution">
    <text evidence="2">The sequence shown here is derived from an EMBL/GenBank/DDBJ whole genome shotgun (WGS) entry which is preliminary data.</text>
</comment>
<feature type="region of interest" description="Disordered" evidence="1">
    <location>
        <begin position="1"/>
        <end position="27"/>
    </location>
</feature>
<dbReference type="AlphaFoldDB" id="A0A8X6MKA3"/>
<keyword evidence="3" id="KW-1185">Reference proteome</keyword>
<reference evidence="2" key="1">
    <citation type="submission" date="2020-08" db="EMBL/GenBank/DDBJ databases">
        <title>Multicomponent nature underlies the extraordinary mechanical properties of spider dragline silk.</title>
        <authorList>
            <person name="Kono N."/>
            <person name="Nakamura H."/>
            <person name="Mori M."/>
            <person name="Yoshida Y."/>
            <person name="Ohtoshi R."/>
            <person name="Malay A.D."/>
            <person name="Moran D.A.P."/>
            <person name="Tomita M."/>
            <person name="Numata K."/>
            <person name="Arakawa K."/>
        </authorList>
    </citation>
    <scope>NUCLEOTIDE SEQUENCE</scope>
</reference>
<sequence>MEFTRLPLPDRTLHHPSSSHNPNPLLEGSERQIKSSWRFFRYICNANQMKLAAGLISIQRLLSSQNKILVLTSFSAENITADIELVPEGANKDVSEDCLCLG</sequence>
<protein>
    <submittedName>
        <fullName evidence="2">Uncharacterized protein</fullName>
    </submittedName>
</protein>
<proteinExistence type="predicted"/>
<dbReference type="EMBL" id="BMAV01028212">
    <property type="protein sequence ID" value="GFS65919.1"/>
    <property type="molecule type" value="Genomic_DNA"/>
</dbReference>